<sequence>MQLPEDRPGTMGVNLTNWPAISSYVTNRHDTYPAISPSLADLRGKSVFITGASKGCGRATAVEFAKAGCTRIAVAARSDLTDVVAAVKAAARGKDGDAGEMRVVAVNLDVTSADSMAAAAATVSEAFGGVVDVVVANAGYLEAWAPMHEADADDWWASWEVNVKGVYLTAKYFAPMLLKSETKLFVAVSSIGAHLIRKHASSYHINKLAVIRFVEYMQEEYADEGIVAVSVHPGGVKTDLALSMPDFMHELLVDTPELFADSIVWLADKRREWLGGRFINACWDLGELEGKKEEVVGRDLFKFRMTV</sequence>
<dbReference type="InterPro" id="IPR002347">
    <property type="entry name" value="SDR_fam"/>
</dbReference>
<dbReference type="AlphaFoldDB" id="A0AA38RXB9"/>
<dbReference type="PANTHER" id="PTHR42760">
    <property type="entry name" value="SHORT-CHAIN DEHYDROGENASES/REDUCTASES FAMILY MEMBER"/>
    <property type="match status" value="1"/>
</dbReference>
<evidence type="ECO:0000313" key="3">
    <source>
        <dbReference type="EMBL" id="KAJ9150103.1"/>
    </source>
</evidence>
<protein>
    <submittedName>
        <fullName evidence="3">NAD(P)-binding protein</fullName>
    </submittedName>
</protein>
<name>A0AA38RXB9_9PEZI</name>
<keyword evidence="2" id="KW-0560">Oxidoreductase</keyword>
<dbReference type="GO" id="GO:0016616">
    <property type="term" value="F:oxidoreductase activity, acting on the CH-OH group of donors, NAD or NADP as acceptor"/>
    <property type="evidence" value="ECO:0007669"/>
    <property type="project" value="TreeGrafter"/>
</dbReference>
<accession>A0AA38RXB9</accession>
<dbReference type="Proteomes" id="UP001174691">
    <property type="component" value="Unassembled WGS sequence"/>
</dbReference>
<dbReference type="InterPro" id="IPR036291">
    <property type="entry name" value="NAD(P)-bd_dom_sf"/>
</dbReference>
<evidence type="ECO:0000313" key="4">
    <source>
        <dbReference type="Proteomes" id="UP001174691"/>
    </source>
</evidence>
<dbReference type="Gene3D" id="3.40.50.720">
    <property type="entry name" value="NAD(P)-binding Rossmann-like Domain"/>
    <property type="match status" value="1"/>
</dbReference>
<dbReference type="Pfam" id="PF00106">
    <property type="entry name" value="adh_short"/>
    <property type="match status" value="1"/>
</dbReference>
<organism evidence="3 4">
    <name type="scientific">Coniochaeta hoffmannii</name>
    <dbReference type="NCBI Taxonomy" id="91930"/>
    <lineage>
        <taxon>Eukaryota</taxon>
        <taxon>Fungi</taxon>
        <taxon>Dikarya</taxon>
        <taxon>Ascomycota</taxon>
        <taxon>Pezizomycotina</taxon>
        <taxon>Sordariomycetes</taxon>
        <taxon>Sordariomycetidae</taxon>
        <taxon>Coniochaetales</taxon>
        <taxon>Coniochaetaceae</taxon>
        <taxon>Coniochaeta</taxon>
    </lineage>
</organism>
<evidence type="ECO:0000256" key="1">
    <source>
        <dbReference type="ARBA" id="ARBA00006484"/>
    </source>
</evidence>
<comment type="similarity">
    <text evidence="1">Belongs to the short-chain dehydrogenases/reductases (SDR) family.</text>
</comment>
<dbReference type="SUPFAM" id="SSF51735">
    <property type="entry name" value="NAD(P)-binding Rossmann-fold domains"/>
    <property type="match status" value="1"/>
</dbReference>
<comment type="caution">
    <text evidence="3">The sequence shown here is derived from an EMBL/GenBank/DDBJ whole genome shotgun (WGS) entry which is preliminary data.</text>
</comment>
<keyword evidence="4" id="KW-1185">Reference proteome</keyword>
<dbReference type="EMBL" id="JANBVN010000074">
    <property type="protein sequence ID" value="KAJ9150103.1"/>
    <property type="molecule type" value="Genomic_DNA"/>
</dbReference>
<gene>
    <name evidence="3" type="ORF">NKR19_g5411</name>
</gene>
<proteinExistence type="inferred from homology"/>
<dbReference type="PRINTS" id="PR00081">
    <property type="entry name" value="GDHRDH"/>
</dbReference>
<dbReference type="CDD" id="cd05233">
    <property type="entry name" value="SDR_c"/>
    <property type="match status" value="1"/>
</dbReference>
<dbReference type="PANTHER" id="PTHR42760:SF37">
    <property type="entry name" value="CLAVALDEHYDE DEHYDROGENASE"/>
    <property type="match status" value="1"/>
</dbReference>
<evidence type="ECO:0000256" key="2">
    <source>
        <dbReference type="ARBA" id="ARBA00023002"/>
    </source>
</evidence>
<reference evidence="3" key="1">
    <citation type="submission" date="2022-07" db="EMBL/GenBank/DDBJ databases">
        <title>Fungi with potential for degradation of polypropylene.</title>
        <authorList>
            <person name="Gostincar C."/>
        </authorList>
    </citation>
    <scope>NUCLEOTIDE SEQUENCE</scope>
    <source>
        <strain evidence="3">EXF-13287</strain>
    </source>
</reference>